<protein>
    <submittedName>
        <fullName evidence="3">Pilus assembly protein</fullName>
    </submittedName>
</protein>
<organism evidence="3 4">
    <name type="scientific">Nocardioides seonyuensis</name>
    <dbReference type="NCBI Taxonomy" id="2518371"/>
    <lineage>
        <taxon>Bacteria</taxon>
        <taxon>Bacillati</taxon>
        <taxon>Actinomycetota</taxon>
        <taxon>Actinomycetes</taxon>
        <taxon>Propionibacteriales</taxon>
        <taxon>Nocardioidaceae</taxon>
        <taxon>Nocardioides</taxon>
    </lineage>
</organism>
<sequence>MRAAPAAGRGAGERGAVTAELALGLPLLLAVALGMVWLLAAGAAQVQVIDASREAARAIARGDDQVAAVVVAQRVAPEGTDVEVSLEGGRVVVTASAKVKGPGGLFSHLPEVRVSADAVALVEE</sequence>
<evidence type="ECO:0000313" key="3">
    <source>
        <dbReference type="EMBL" id="QBX55092.1"/>
    </source>
</evidence>
<gene>
    <name evidence="3" type="ORF">EXE58_06235</name>
</gene>
<keyword evidence="1" id="KW-0472">Membrane</keyword>
<accession>A0A4V1BM45</accession>
<dbReference type="AlphaFoldDB" id="A0A4V1BM45"/>
<evidence type="ECO:0000256" key="1">
    <source>
        <dbReference type="SAM" id="Phobius"/>
    </source>
</evidence>
<feature type="transmembrane region" description="Helical" evidence="1">
    <location>
        <begin position="21"/>
        <end position="40"/>
    </location>
</feature>
<reference evidence="3 4" key="1">
    <citation type="submission" date="2019-03" db="EMBL/GenBank/DDBJ databases">
        <title>Three New Species of Nocardioides, Nocardioides euryhalodurans sp. nov., Nocardioides seonyuensis sp. nov. and Nocardioides eburneoflavus sp. nov. Iolated from Soil.</title>
        <authorList>
            <person name="Roh S.G."/>
            <person name="Lee C."/>
            <person name="Kim M.-K."/>
            <person name="Kim S.B."/>
        </authorList>
    </citation>
    <scope>NUCLEOTIDE SEQUENCE [LARGE SCALE GENOMIC DNA]</scope>
    <source>
        <strain evidence="3 4">MMS17-SY207-3</strain>
    </source>
</reference>
<evidence type="ECO:0000259" key="2">
    <source>
        <dbReference type="Pfam" id="PF07811"/>
    </source>
</evidence>
<dbReference type="NCBIfam" id="NF041390">
    <property type="entry name" value="TadE_Rv3655c"/>
    <property type="match status" value="1"/>
</dbReference>
<dbReference type="Pfam" id="PF07811">
    <property type="entry name" value="TadE"/>
    <property type="match status" value="1"/>
</dbReference>
<dbReference type="KEGG" id="nsn:EXE58_06235"/>
<dbReference type="InterPro" id="IPR012495">
    <property type="entry name" value="TadE-like_dom"/>
</dbReference>
<keyword evidence="1" id="KW-0812">Transmembrane</keyword>
<dbReference type="OrthoDB" id="3747652at2"/>
<dbReference type="InterPro" id="IPR049790">
    <property type="entry name" value="Rv3655c/TadE"/>
</dbReference>
<dbReference type="Proteomes" id="UP000294853">
    <property type="component" value="Chromosome"/>
</dbReference>
<name>A0A4V1BM45_9ACTN</name>
<feature type="domain" description="TadE-like" evidence="2">
    <location>
        <begin position="15"/>
        <end position="57"/>
    </location>
</feature>
<dbReference type="EMBL" id="CP038436">
    <property type="protein sequence ID" value="QBX55092.1"/>
    <property type="molecule type" value="Genomic_DNA"/>
</dbReference>
<dbReference type="RefSeq" id="WP_135267060.1">
    <property type="nucleotide sequence ID" value="NZ_CP038436.1"/>
</dbReference>
<keyword evidence="1" id="KW-1133">Transmembrane helix</keyword>
<proteinExistence type="predicted"/>
<evidence type="ECO:0000313" key="4">
    <source>
        <dbReference type="Proteomes" id="UP000294853"/>
    </source>
</evidence>
<keyword evidence="4" id="KW-1185">Reference proteome</keyword>